<evidence type="ECO:0000313" key="2">
    <source>
        <dbReference type="Proteomes" id="UP001428817"/>
    </source>
</evidence>
<gene>
    <name evidence="1" type="ORF">GCM10023321_84830</name>
</gene>
<dbReference type="Gene3D" id="3.30.1050.10">
    <property type="entry name" value="SCP2 sterol-binding domain"/>
    <property type="match status" value="1"/>
</dbReference>
<protein>
    <recommendedName>
        <fullName evidence="3">SCP-2 sterol transfer family protein</fullName>
    </recommendedName>
</protein>
<sequence>MAEPGVAELLRRSVGSLREQVPGGYQRLLEELGGLTVELTVDGETFAVHAEGTRLRVVTGAHPAAGARVVTSRAAVLDVLDARLSLAEAVESDRVTVLGSLDDVMRAYHALLAYAHASARATSVPGLLDELRGAR</sequence>
<evidence type="ECO:0000313" key="1">
    <source>
        <dbReference type="EMBL" id="GAA5176442.1"/>
    </source>
</evidence>
<dbReference type="EMBL" id="BAABJP010000068">
    <property type="protein sequence ID" value="GAA5176442.1"/>
    <property type="molecule type" value="Genomic_DNA"/>
</dbReference>
<organism evidence="1 2">
    <name type="scientific">Pseudonocardia eucalypti</name>
    <dbReference type="NCBI Taxonomy" id="648755"/>
    <lineage>
        <taxon>Bacteria</taxon>
        <taxon>Bacillati</taxon>
        <taxon>Actinomycetota</taxon>
        <taxon>Actinomycetes</taxon>
        <taxon>Pseudonocardiales</taxon>
        <taxon>Pseudonocardiaceae</taxon>
        <taxon>Pseudonocardia</taxon>
    </lineage>
</organism>
<keyword evidence="2" id="KW-1185">Reference proteome</keyword>
<evidence type="ECO:0008006" key="3">
    <source>
        <dbReference type="Google" id="ProtNLM"/>
    </source>
</evidence>
<dbReference type="RefSeq" id="WP_185065785.1">
    <property type="nucleotide sequence ID" value="NZ_BAABJP010000068.1"/>
</dbReference>
<accession>A0ABP9RGD7</accession>
<dbReference type="SUPFAM" id="SSF55718">
    <property type="entry name" value="SCP-like"/>
    <property type="match status" value="1"/>
</dbReference>
<dbReference type="Proteomes" id="UP001428817">
    <property type="component" value="Unassembled WGS sequence"/>
</dbReference>
<reference evidence="2" key="1">
    <citation type="journal article" date="2019" name="Int. J. Syst. Evol. Microbiol.">
        <title>The Global Catalogue of Microorganisms (GCM) 10K type strain sequencing project: providing services to taxonomists for standard genome sequencing and annotation.</title>
        <authorList>
            <consortium name="The Broad Institute Genomics Platform"/>
            <consortium name="The Broad Institute Genome Sequencing Center for Infectious Disease"/>
            <person name="Wu L."/>
            <person name="Ma J."/>
        </authorList>
    </citation>
    <scope>NUCLEOTIDE SEQUENCE [LARGE SCALE GENOMIC DNA]</scope>
    <source>
        <strain evidence="2">JCM 18303</strain>
    </source>
</reference>
<proteinExistence type="predicted"/>
<dbReference type="InterPro" id="IPR036527">
    <property type="entry name" value="SCP2_sterol-bd_dom_sf"/>
</dbReference>
<name>A0ABP9RGD7_9PSEU</name>
<comment type="caution">
    <text evidence="1">The sequence shown here is derived from an EMBL/GenBank/DDBJ whole genome shotgun (WGS) entry which is preliminary data.</text>
</comment>